<sequence>MNFVRLWRQKERKHGLRFLQNHIRRTAGENCGYDGVNLLNASGESAGQSVSHFHIHIIPRKKGDGIDAWPAFSGARRNLKEVYEELRMPGDTVESG</sequence>
<feature type="short sequence motif" description="Histidine triad motif" evidence="1">
    <location>
        <begin position="52"/>
        <end position="56"/>
    </location>
</feature>
<feature type="domain" description="HIT" evidence="2">
    <location>
        <begin position="1"/>
        <end position="67"/>
    </location>
</feature>
<dbReference type="InterPro" id="IPR019808">
    <property type="entry name" value="Histidine_triad_CS"/>
</dbReference>
<reference evidence="3" key="1">
    <citation type="journal article" date="2021" name="PeerJ">
        <title>Extensive microbial diversity within the chicken gut microbiome revealed by metagenomics and culture.</title>
        <authorList>
            <person name="Gilroy R."/>
            <person name="Ravi A."/>
            <person name="Getino M."/>
            <person name="Pursley I."/>
            <person name="Horton D.L."/>
            <person name="Alikhan N.F."/>
            <person name="Baker D."/>
            <person name="Gharbi K."/>
            <person name="Hall N."/>
            <person name="Watson M."/>
            <person name="Adriaenssens E.M."/>
            <person name="Foster-Nyarko E."/>
            <person name="Jarju S."/>
            <person name="Secka A."/>
            <person name="Antonio M."/>
            <person name="Oren A."/>
            <person name="Chaudhuri R.R."/>
            <person name="La Ragione R."/>
            <person name="Hildebrand F."/>
            <person name="Pallen M.J."/>
        </authorList>
    </citation>
    <scope>NUCLEOTIDE SEQUENCE</scope>
    <source>
        <strain evidence="3">ChiSxjej3B15-24422</strain>
    </source>
</reference>
<dbReference type="GO" id="GO:0003824">
    <property type="term" value="F:catalytic activity"/>
    <property type="evidence" value="ECO:0007669"/>
    <property type="project" value="InterPro"/>
</dbReference>
<evidence type="ECO:0000259" key="2">
    <source>
        <dbReference type="PROSITE" id="PS51084"/>
    </source>
</evidence>
<proteinExistence type="predicted"/>
<dbReference type="Proteomes" id="UP000824007">
    <property type="component" value="Unassembled WGS sequence"/>
</dbReference>
<evidence type="ECO:0000313" key="4">
    <source>
        <dbReference type="Proteomes" id="UP000824007"/>
    </source>
</evidence>
<protein>
    <submittedName>
        <fullName evidence="3">HIT family protein</fullName>
    </submittedName>
</protein>
<name>A0A9D1YR79_9FIRM</name>
<dbReference type="Pfam" id="PF01230">
    <property type="entry name" value="HIT"/>
    <property type="match status" value="1"/>
</dbReference>
<comment type="caution">
    <text evidence="3">The sequence shown here is derived from an EMBL/GenBank/DDBJ whole genome shotgun (WGS) entry which is preliminary data.</text>
</comment>
<dbReference type="PROSITE" id="PS51084">
    <property type="entry name" value="HIT_2"/>
    <property type="match status" value="1"/>
</dbReference>
<dbReference type="PROSITE" id="PS00892">
    <property type="entry name" value="HIT_1"/>
    <property type="match status" value="1"/>
</dbReference>
<accession>A0A9D1YR79</accession>
<dbReference type="Gene3D" id="3.30.428.10">
    <property type="entry name" value="HIT-like"/>
    <property type="match status" value="1"/>
</dbReference>
<dbReference type="EMBL" id="DXDD01000129">
    <property type="protein sequence ID" value="HIY61054.1"/>
    <property type="molecule type" value="Genomic_DNA"/>
</dbReference>
<reference evidence="3" key="2">
    <citation type="submission" date="2021-04" db="EMBL/GenBank/DDBJ databases">
        <authorList>
            <person name="Gilroy R."/>
        </authorList>
    </citation>
    <scope>NUCLEOTIDE SEQUENCE</scope>
    <source>
        <strain evidence="3">ChiSxjej3B15-24422</strain>
    </source>
</reference>
<evidence type="ECO:0000256" key="1">
    <source>
        <dbReference type="PROSITE-ProRule" id="PRU00464"/>
    </source>
</evidence>
<dbReference type="InterPro" id="IPR011146">
    <property type="entry name" value="HIT-like"/>
</dbReference>
<gene>
    <name evidence="3" type="ORF">H9831_10330</name>
</gene>
<dbReference type="InterPro" id="IPR036265">
    <property type="entry name" value="HIT-like_sf"/>
</dbReference>
<evidence type="ECO:0000313" key="3">
    <source>
        <dbReference type="EMBL" id="HIY61054.1"/>
    </source>
</evidence>
<organism evidence="3 4">
    <name type="scientific">Candidatus Eisenbergiella pullistercoris</name>
    <dbReference type="NCBI Taxonomy" id="2838555"/>
    <lineage>
        <taxon>Bacteria</taxon>
        <taxon>Bacillati</taxon>
        <taxon>Bacillota</taxon>
        <taxon>Clostridia</taxon>
        <taxon>Lachnospirales</taxon>
        <taxon>Lachnospiraceae</taxon>
        <taxon>Eisenbergiella</taxon>
    </lineage>
</organism>
<dbReference type="AlphaFoldDB" id="A0A9D1YR79"/>
<dbReference type="SUPFAM" id="SSF54197">
    <property type="entry name" value="HIT-like"/>
    <property type="match status" value="1"/>
</dbReference>